<reference evidence="4" key="2">
    <citation type="submission" date="2025-08" db="UniProtKB">
        <authorList>
            <consortium name="Ensembl"/>
        </authorList>
    </citation>
    <scope>IDENTIFICATION</scope>
</reference>
<name>A0A8C6Q1I9_NOTFU</name>
<keyword evidence="1 2" id="KW-0175">Coiled coil</keyword>
<evidence type="ECO:0000313" key="5">
    <source>
        <dbReference type="Proteomes" id="UP000694548"/>
    </source>
</evidence>
<keyword evidence="5" id="KW-1185">Reference proteome</keyword>
<dbReference type="Proteomes" id="UP000694548">
    <property type="component" value="Chromosome sgr14"/>
</dbReference>
<accession>A0A8C6Q1I9</accession>
<sequence length="340" mass="40106">KDQQEYTVAKLKAEYKALEEEMEDLGLEVGFLVGSESVPKEVLDANSPDPELKDSLIQTFQSISERYQSRLQSLQEKLQQTDRFCGWSADDHKRFQFIVSLYTHDVPKHRELKMDMLSRLFPQRTNLELIEHQRLWDLRHFTQSQLRLVTQQWHRDVEELLASARVMLQEADHAHQEELELHRQRQHQQDICLHLKEKLKKWRAQQEEVAKLEAAIAARRQEEEEERMKREQEQEAAVRSQQKEKVSCLSVEVVAEADPERMMGDTEAWKSRHLNENELQKPLYSLSTYTDTQILSDPRVRLEQALREAGLQQSQYSKAVLSEVKPPKPPRRDTESTLKF</sequence>
<evidence type="ECO:0008006" key="6">
    <source>
        <dbReference type="Google" id="ProtNLM"/>
    </source>
</evidence>
<evidence type="ECO:0000313" key="4">
    <source>
        <dbReference type="Ensembl" id="ENSNFUP00015050562.1"/>
    </source>
</evidence>
<evidence type="ECO:0000256" key="2">
    <source>
        <dbReference type="SAM" id="Coils"/>
    </source>
</evidence>
<evidence type="ECO:0000256" key="1">
    <source>
        <dbReference type="ARBA" id="ARBA00023054"/>
    </source>
</evidence>
<reference evidence="4" key="3">
    <citation type="submission" date="2025-09" db="UniProtKB">
        <authorList>
            <consortium name="Ensembl"/>
        </authorList>
    </citation>
    <scope>IDENTIFICATION</scope>
</reference>
<feature type="region of interest" description="Disordered" evidence="3">
    <location>
        <begin position="317"/>
        <end position="340"/>
    </location>
</feature>
<reference evidence="4" key="1">
    <citation type="submission" date="2014-08" db="EMBL/GenBank/DDBJ databases">
        <authorList>
            <person name="Senf B."/>
            <person name="Petzold A."/>
            <person name="Downie B.R."/>
            <person name="Koch P."/>
            <person name="Platzer M."/>
        </authorList>
    </citation>
    <scope>NUCLEOTIDE SEQUENCE [LARGE SCALE GENOMIC DNA]</scope>
    <source>
        <strain evidence="4">GRZ</strain>
    </source>
</reference>
<dbReference type="PANTHER" id="PTHR21549:SF1">
    <property type="entry name" value="COILED-COIL DOMAIN-CONTAINING PROTEIN 148"/>
    <property type="match status" value="1"/>
</dbReference>
<dbReference type="GeneTree" id="ENSGT00940000153988"/>
<organism evidence="4 5">
    <name type="scientific">Nothobranchius furzeri</name>
    <name type="common">Turquoise killifish</name>
    <dbReference type="NCBI Taxonomy" id="105023"/>
    <lineage>
        <taxon>Eukaryota</taxon>
        <taxon>Metazoa</taxon>
        <taxon>Chordata</taxon>
        <taxon>Craniata</taxon>
        <taxon>Vertebrata</taxon>
        <taxon>Euteleostomi</taxon>
        <taxon>Actinopterygii</taxon>
        <taxon>Neopterygii</taxon>
        <taxon>Teleostei</taxon>
        <taxon>Neoteleostei</taxon>
        <taxon>Acanthomorphata</taxon>
        <taxon>Ovalentaria</taxon>
        <taxon>Atherinomorphae</taxon>
        <taxon>Cyprinodontiformes</taxon>
        <taxon>Nothobranchiidae</taxon>
        <taxon>Nothobranchius</taxon>
    </lineage>
</organism>
<dbReference type="InterPro" id="IPR039902">
    <property type="entry name" value="CCDC148/CCDC112"/>
</dbReference>
<dbReference type="PANTHER" id="PTHR21549">
    <property type="entry name" value="MUTATED IN BLADDER CANCER 1"/>
    <property type="match status" value="1"/>
</dbReference>
<feature type="coiled-coil region" evidence="2">
    <location>
        <begin position="1"/>
        <end position="28"/>
    </location>
</feature>
<dbReference type="AlphaFoldDB" id="A0A8C6Q1I9"/>
<dbReference type="Ensembl" id="ENSNFUT00015052736.1">
    <property type="protein sequence ID" value="ENSNFUP00015050562.1"/>
    <property type="gene ID" value="ENSNFUG00015023744.1"/>
</dbReference>
<feature type="compositionally biased region" description="Basic and acidic residues" evidence="3">
    <location>
        <begin position="330"/>
        <end position="340"/>
    </location>
</feature>
<proteinExistence type="predicted"/>
<evidence type="ECO:0000256" key="3">
    <source>
        <dbReference type="SAM" id="MobiDB-lite"/>
    </source>
</evidence>
<protein>
    <recommendedName>
        <fullName evidence="6">Coiled-coil domain containing 148</fullName>
    </recommendedName>
</protein>
<feature type="coiled-coil region" evidence="2">
    <location>
        <begin position="195"/>
        <end position="241"/>
    </location>
</feature>